<evidence type="ECO:0008006" key="7">
    <source>
        <dbReference type="Google" id="ProtNLM"/>
    </source>
</evidence>
<dbReference type="GO" id="GO:0003735">
    <property type="term" value="F:structural constituent of ribosome"/>
    <property type="evidence" value="ECO:0007669"/>
    <property type="project" value="InterPro"/>
</dbReference>
<dbReference type="AlphaFoldDB" id="A0A517L281"/>
<protein>
    <recommendedName>
        <fullName evidence="7">37S ribosomal protein S16, mitochondrial</fullName>
    </recommendedName>
</protein>
<dbReference type="InterPro" id="IPR023803">
    <property type="entry name" value="Ribosomal_bS16_dom_sf"/>
</dbReference>
<evidence type="ECO:0000256" key="2">
    <source>
        <dbReference type="ARBA" id="ARBA00022980"/>
    </source>
</evidence>
<dbReference type="GO" id="GO:0005763">
    <property type="term" value="C:mitochondrial small ribosomal subunit"/>
    <property type="evidence" value="ECO:0007669"/>
    <property type="project" value="TreeGrafter"/>
</dbReference>
<dbReference type="InterPro" id="IPR000307">
    <property type="entry name" value="Ribosomal_bS16"/>
</dbReference>
<name>A0A517L281_9PEZI</name>
<organism evidence="5 6">
    <name type="scientific">Venturia effusa</name>
    <dbReference type="NCBI Taxonomy" id="50376"/>
    <lineage>
        <taxon>Eukaryota</taxon>
        <taxon>Fungi</taxon>
        <taxon>Dikarya</taxon>
        <taxon>Ascomycota</taxon>
        <taxon>Pezizomycotina</taxon>
        <taxon>Dothideomycetes</taxon>
        <taxon>Pleosporomycetidae</taxon>
        <taxon>Venturiales</taxon>
        <taxon>Venturiaceae</taxon>
        <taxon>Venturia</taxon>
    </lineage>
</organism>
<evidence type="ECO:0000313" key="6">
    <source>
        <dbReference type="Proteomes" id="UP000316270"/>
    </source>
</evidence>
<dbReference type="EMBL" id="CP042187">
    <property type="protein sequence ID" value="QDS69738.1"/>
    <property type="molecule type" value="Genomic_DNA"/>
</dbReference>
<dbReference type="PANTHER" id="PTHR12919:SF20">
    <property type="entry name" value="SMALL RIBOSOMAL SUBUNIT PROTEIN BS16M"/>
    <property type="match status" value="1"/>
</dbReference>
<accession>A0A517L281</accession>
<gene>
    <name evidence="5" type="ORF">FKW77_010053</name>
</gene>
<dbReference type="Proteomes" id="UP000316270">
    <property type="component" value="Chromosome 3"/>
</dbReference>
<evidence type="ECO:0000313" key="5">
    <source>
        <dbReference type="EMBL" id="QDS69738.1"/>
    </source>
</evidence>
<dbReference type="GO" id="GO:0032543">
    <property type="term" value="P:mitochondrial translation"/>
    <property type="evidence" value="ECO:0007669"/>
    <property type="project" value="TreeGrafter"/>
</dbReference>
<evidence type="ECO:0000256" key="4">
    <source>
        <dbReference type="SAM" id="MobiDB-lite"/>
    </source>
</evidence>
<dbReference type="InterPro" id="IPR020592">
    <property type="entry name" value="Ribosomal_bS16_CS"/>
</dbReference>
<feature type="region of interest" description="Disordered" evidence="4">
    <location>
        <begin position="39"/>
        <end position="65"/>
    </location>
</feature>
<dbReference type="Gene3D" id="3.30.1320.10">
    <property type="match status" value="1"/>
</dbReference>
<feature type="compositionally biased region" description="Low complexity" evidence="4">
    <location>
        <begin position="53"/>
        <end position="63"/>
    </location>
</feature>
<comment type="similarity">
    <text evidence="1">Belongs to the bacterial ribosomal protein bS16 family.</text>
</comment>
<dbReference type="PROSITE" id="PS00732">
    <property type="entry name" value="RIBOSOMAL_S16"/>
    <property type="match status" value="1"/>
</dbReference>
<keyword evidence="3" id="KW-0687">Ribonucleoprotein</keyword>
<dbReference type="OrthoDB" id="407221at2759"/>
<dbReference type="PANTHER" id="PTHR12919">
    <property type="entry name" value="30S RIBOSOMAL PROTEIN S16"/>
    <property type="match status" value="1"/>
</dbReference>
<dbReference type="Pfam" id="PF00886">
    <property type="entry name" value="Ribosomal_S16"/>
    <property type="match status" value="1"/>
</dbReference>
<dbReference type="NCBIfam" id="TIGR00002">
    <property type="entry name" value="S16"/>
    <property type="match status" value="1"/>
</dbReference>
<dbReference type="HAMAP" id="MF_00385">
    <property type="entry name" value="Ribosomal_bS16"/>
    <property type="match status" value="1"/>
</dbReference>
<evidence type="ECO:0000256" key="3">
    <source>
        <dbReference type="ARBA" id="ARBA00023274"/>
    </source>
</evidence>
<reference evidence="5 6" key="1">
    <citation type="submission" date="2019-07" db="EMBL/GenBank/DDBJ databases">
        <title>Finished genome of Venturia effusa.</title>
        <authorList>
            <person name="Young C.A."/>
            <person name="Cox M.P."/>
            <person name="Ganley A.R.D."/>
            <person name="David W.J."/>
        </authorList>
    </citation>
    <scope>NUCLEOTIDE SEQUENCE [LARGE SCALE GENOMIC DNA]</scope>
    <source>
        <strain evidence="6">albino</strain>
    </source>
</reference>
<dbReference type="SUPFAM" id="SSF54565">
    <property type="entry name" value="Ribosomal protein S16"/>
    <property type="match status" value="1"/>
</dbReference>
<evidence type="ECO:0000256" key="1">
    <source>
        <dbReference type="ARBA" id="ARBA00006668"/>
    </source>
</evidence>
<keyword evidence="2" id="KW-0689">Ribosomal protein</keyword>
<sequence>MVVRIRLARFGKRNRPFYNIVVSQARSARNSLPMEVLGTYNPIPQEPPEQPASIEDITSSTTESETRRKFKDIKLDVSRAKYWLGVGAQPSDPAWRLLSMVGIIEPKFKKQKDREAAAAADARMRLQQSAIKK</sequence>
<dbReference type="STRING" id="50376.A0A517L281"/>
<proteinExistence type="inferred from homology"/>
<keyword evidence="6" id="KW-1185">Reference proteome</keyword>